<dbReference type="SUPFAM" id="SSF49764">
    <property type="entry name" value="HSP20-like chaperones"/>
    <property type="match status" value="1"/>
</dbReference>
<evidence type="ECO:0000313" key="8">
    <source>
        <dbReference type="Proteomes" id="UP001145021"/>
    </source>
</evidence>
<dbReference type="Pfam" id="PF04969">
    <property type="entry name" value="CS"/>
    <property type="match status" value="1"/>
</dbReference>
<dbReference type="InterPro" id="IPR037895">
    <property type="entry name" value="NUDCD1"/>
</dbReference>
<keyword evidence="8" id="KW-1185">Reference proteome</keyword>
<dbReference type="Proteomes" id="UP001145021">
    <property type="component" value="Unassembled WGS sequence"/>
</dbReference>
<accession>A0A9W8CIE7</accession>
<dbReference type="GO" id="GO:0005737">
    <property type="term" value="C:cytoplasm"/>
    <property type="evidence" value="ECO:0007669"/>
    <property type="project" value="UniProtKB-SubCell"/>
</dbReference>
<dbReference type="CDD" id="cd06467">
    <property type="entry name" value="p23_NUDC_like"/>
    <property type="match status" value="1"/>
</dbReference>
<dbReference type="Gene3D" id="2.60.40.790">
    <property type="match status" value="1"/>
</dbReference>
<evidence type="ECO:0000256" key="2">
    <source>
        <dbReference type="ARBA" id="ARBA00004496"/>
    </source>
</evidence>
<keyword evidence="4" id="KW-0963">Cytoplasm</keyword>
<dbReference type="InterPro" id="IPR007052">
    <property type="entry name" value="CS_dom"/>
</dbReference>
<evidence type="ECO:0000313" key="7">
    <source>
        <dbReference type="EMBL" id="KAJ1644476.1"/>
    </source>
</evidence>
<keyword evidence="5" id="KW-0539">Nucleus</keyword>
<feature type="domain" description="CS" evidence="6">
    <location>
        <begin position="318"/>
        <end position="413"/>
    </location>
</feature>
<dbReference type="AlphaFoldDB" id="A0A9W8CIE7"/>
<comment type="subcellular location">
    <subcellularLocation>
        <location evidence="2">Cytoplasm</location>
    </subcellularLocation>
    <subcellularLocation>
        <location evidence="1">Nucleus</location>
    </subcellularLocation>
</comment>
<evidence type="ECO:0000256" key="4">
    <source>
        <dbReference type="ARBA" id="ARBA00022490"/>
    </source>
</evidence>
<evidence type="ECO:0000259" key="6">
    <source>
        <dbReference type="PROSITE" id="PS51203"/>
    </source>
</evidence>
<reference evidence="7" key="1">
    <citation type="submission" date="2022-07" db="EMBL/GenBank/DDBJ databases">
        <title>Phylogenomic reconstructions and comparative analyses of Kickxellomycotina fungi.</title>
        <authorList>
            <person name="Reynolds N.K."/>
            <person name="Stajich J.E."/>
            <person name="Barry K."/>
            <person name="Grigoriev I.V."/>
            <person name="Crous P."/>
            <person name="Smith M.E."/>
        </authorList>
    </citation>
    <scope>NUCLEOTIDE SEQUENCE</scope>
    <source>
        <strain evidence="7">NBRC 105413</strain>
    </source>
</reference>
<evidence type="ECO:0000256" key="3">
    <source>
        <dbReference type="ARBA" id="ARBA00018915"/>
    </source>
</evidence>
<dbReference type="EMBL" id="JANBOH010000162">
    <property type="protein sequence ID" value="KAJ1644476.1"/>
    <property type="molecule type" value="Genomic_DNA"/>
</dbReference>
<dbReference type="PROSITE" id="PS51203">
    <property type="entry name" value="CS"/>
    <property type="match status" value="1"/>
</dbReference>
<proteinExistence type="predicted"/>
<dbReference type="PANTHER" id="PTHR21664:SF1">
    <property type="entry name" value="NUDC DOMAIN-CONTAINING PROTEIN 1"/>
    <property type="match status" value="1"/>
</dbReference>
<evidence type="ECO:0000256" key="1">
    <source>
        <dbReference type="ARBA" id="ARBA00004123"/>
    </source>
</evidence>
<dbReference type="PANTHER" id="PTHR21664">
    <property type="entry name" value="CHRONIC MYELOGENOUS LEUKEMIA TUMOR ANTIGEN 66"/>
    <property type="match status" value="1"/>
</dbReference>
<protein>
    <recommendedName>
        <fullName evidence="3">NudC domain-containing protein 1</fullName>
    </recommendedName>
</protein>
<gene>
    <name evidence="7" type="ORF">LPJ64_003842</name>
</gene>
<sequence length="639" mass="70982">MEYSILKLGVDPELLNPHFDGYKLRLVETSAETSAVRVYPLLSSSVEPLKLPANTHLLFDEMYFRVHFNHLFAGPTENTMLYVDSAYRINMLKVEAGGNQGPQTMAIFEMPRPAADSEHHALVGYPCVFSLDQTTILAFDGHVTAYVLRQQRANNDNTGDISVDRWVAVAGFEIGPGATVAGPADNVDRRKLYSIAGATIVNHADRSEIRLHYCHRIDRQLKKPSAEEAAAKARQQPTYCIQAIKVDIPINSAITNMPGSRVSMLEPSVVHTLHSHAIPQYCEYTDDNRFVLGVRNGIVLDETQSADSETPFPPIPKGRLDPYYWMQTASDVTLCIQLPISIGAQQISCTLKRISLTLQFTEAPECQNKYSFNNTAFFSDIAAEESVWTLENGRLLTLYLEKARAGVRWPTVFSSDDGVLETMDPSEFAVIRDQMAKYTSDSLAAGGRMALHSAADAIDQDEEDLDQTDSSIEFSARSWCSGQAEAIGAAGSPDWLCCSFPEPACRREKSRKNTDAWVQLLRPVCLKFDVDGIVFGFGRAMDNAVEACHVGSFAALSYIQASKRERRFMYVDAEMTVAVLAETQRRIYIYRQTRHRHAAEAVQNIVDLGNGELLGLLKVGGYLAVLREHTLCLVDLDLC</sequence>
<dbReference type="GO" id="GO:0005634">
    <property type="term" value="C:nucleus"/>
    <property type="evidence" value="ECO:0007669"/>
    <property type="project" value="UniProtKB-SubCell"/>
</dbReference>
<comment type="caution">
    <text evidence="7">The sequence shown here is derived from an EMBL/GenBank/DDBJ whole genome shotgun (WGS) entry which is preliminary data.</text>
</comment>
<name>A0A9W8CIE7_9FUNG</name>
<dbReference type="InterPro" id="IPR008978">
    <property type="entry name" value="HSP20-like_chaperone"/>
</dbReference>
<evidence type="ECO:0000256" key="5">
    <source>
        <dbReference type="ARBA" id="ARBA00023242"/>
    </source>
</evidence>
<organism evidence="7 8">
    <name type="scientific">Coemansia asiatica</name>
    <dbReference type="NCBI Taxonomy" id="1052880"/>
    <lineage>
        <taxon>Eukaryota</taxon>
        <taxon>Fungi</taxon>
        <taxon>Fungi incertae sedis</taxon>
        <taxon>Zoopagomycota</taxon>
        <taxon>Kickxellomycotina</taxon>
        <taxon>Kickxellomycetes</taxon>
        <taxon>Kickxellales</taxon>
        <taxon>Kickxellaceae</taxon>
        <taxon>Coemansia</taxon>
    </lineage>
</organism>